<organism evidence="2 3">
    <name type="scientific">Pseudonocardia xinjiangensis</name>
    <dbReference type="NCBI Taxonomy" id="75289"/>
    <lineage>
        <taxon>Bacteria</taxon>
        <taxon>Bacillati</taxon>
        <taxon>Actinomycetota</taxon>
        <taxon>Actinomycetes</taxon>
        <taxon>Pseudonocardiales</taxon>
        <taxon>Pseudonocardiaceae</taxon>
        <taxon>Pseudonocardia</taxon>
    </lineage>
</organism>
<dbReference type="PANTHER" id="PTHR35400:SF3">
    <property type="entry name" value="SLL1072 PROTEIN"/>
    <property type="match status" value="1"/>
</dbReference>
<name>A0ABX1RJD0_9PSEU</name>
<dbReference type="SUPFAM" id="SSF52980">
    <property type="entry name" value="Restriction endonuclease-like"/>
    <property type="match status" value="1"/>
</dbReference>
<dbReference type="InterPro" id="IPR011335">
    <property type="entry name" value="Restrct_endonuc-II-like"/>
</dbReference>
<dbReference type="PANTHER" id="PTHR35400">
    <property type="entry name" value="SLR1083 PROTEIN"/>
    <property type="match status" value="1"/>
</dbReference>
<gene>
    <name evidence="2" type="ORF">HF577_25755</name>
</gene>
<keyword evidence="3" id="KW-1185">Reference proteome</keyword>
<dbReference type="Pfam" id="PF05685">
    <property type="entry name" value="Uma2"/>
    <property type="match status" value="1"/>
</dbReference>
<evidence type="ECO:0000313" key="3">
    <source>
        <dbReference type="Proteomes" id="UP001296706"/>
    </source>
</evidence>
<dbReference type="RefSeq" id="WP_169398532.1">
    <property type="nucleotide sequence ID" value="NZ_BAAAJH010000004.1"/>
</dbReference>
<protein>
    <submittedName>
        <fullName evidence="2">Uma2 family endonuclease</fullName>
    </submittedName>
</protein>
<dbReference type="Proteomes" id="UP001296706">
    <property type="component" value="Unassembled WGS sequence"/>
</dbReference>
<dbReference type="InterPro" id="IPR012296">
    <property type="entry name" value="Nuclease_put_TT1808"/>
</dbReference>
<dbReference type="Gene3D" id="3.90.1570.10">
    <property type="entry name" value="tt1808, chain A"/>
    <property type="match status" value="1"/>
</dbReference>
<reference evidence="2 3" key="1">
    <citation type="submission" date="2020-04" db="EMBL/GenBank/DDBJ databases">
        <authorList>
            <person name="Klaysubun C."/>
            <person name="Duangmal K."/>
            <person name="Lipun K."/>
        </authorList>
    </citation>
    <scope>NUCLEOTIDE SEQUENCE [LARGE SCALE GENOMIC DNA]</scope>
    <source>
        <strain evidence="2 3">JCM 11839</strain>
    </source>
</reference>
<evidence type="ECO:0000259" key="1">
    <source>
        <dbReference type="Pfam" id="PF05685"/>
    </source>
</evidence>
<dbReference type="InterPro" id="IPR008538">
    <property type="entry name" value="Uma2"/>
</dbReference>
<keyword evidence="2" id="KW-0255">Endonuclease</keyword>
<keyword evidence="2" id="KW-0378">Hydrolase</keyword>
<accession>A0ABX1RJD0</accession>
<dbReference type="CDD" id="cd06260">
    <property type="entry name" value="DUF820-like"/>
    <property type="match status" value="1"/>
</dbReference>
<sequence length="185" mass="20390">MTLSWPNHFLTLEEWDALPETEGVRLELAEGLVVMSPMRLSWHQRAVMRLGYRVDEQLPPELTALTEVEVVASASPPTVRVPDVSVTRSHIVEHNPPRLPAADVLLAAEVLSDGTRRVDRVLKSSEYADAGIPQYWIIDLGSPTSLTAHVLVDGDYELSGEHTGTADLDVAGHRVTVDLDALTRR</sequence>
<proteinExistence type="predicted"/>
<dbReference type="EMBL" id="JAAXKY010000103">
    <property type="protein sequence ID" value="NMH80478.1"/>
    <property type="molecule type" value="Genomic_DNA"/>
</dbReference>
<keyword evidence="2" id="KW-0540">Nuclease</keyword>
<evidence type="ECO:0000313" key="2">
    <source>
        <dbReference type="EMBL" id="NMH80478.1"/>
    </source>
</evidence>
<comment type="caution">
    <text evidence="2">The sequence shown here is derived from an EMBL/GenBank/DDBJ whole genome shotgun (WGS) entry which is preliminary data.</text>
</comment>
<dbReference type="GO" id="GO:0004519">
    <property type="term" value="F:endonuclease activity"/>
    <property type="evidence" value="ECO:0007669"/>
    <property type="project" value="UniProtKB-KW"/>
</dbReference>
<feature type="domain" description="Putative restriction endonuclease" evidence="1">
    <location>
        <begin position="13"/>
        <end position="165"/>
    </location>
</feature>